<organism evidence="8">
    <name type="scientific">Ignisphaera aggregans</name>
    <dbReference type="NCBI Taxonomy" id="334771"/>
    <lineage>
        <taxon>Archaea</taxon>
        <taxon>Thermoproteota</taxon>
        <taxon>Thermoprotei</taxon>
        <taxon>Desulfurococcales</taxon>
        <taxon>Desulfurococcaceae</taxon>
        <taxon>Ignisphaera</taxon>
    </lineage>
</organism>
<dbReference type="GO" id="GO:0016051">
    <property type="term" value="P:carbohydrate biosynthetic process"/>
    <property type="evidence" value="ECO:0007669"/>
    <property type="project" value="InterPro"/>
</dbReference>
<proteinExistence type="inferred from homology"/>
<name>A0A7C4BDM8_9CREN</name>
<evidence type="ECO:0000313" key="8">
    <source>
        <dbReference type="EMBL" id="HGI87857.1"/>
    </source>
</evidence>
<dbReference type="Gene3D" id="3.30.230.60">
    <property type="entry name" value="Formaldehyde-activating enzyme"/>
    <property type="match status" value="1"/>
</dbReference>
<dbReference type="InterPro" id="IPR037075">
    <property type="entry name" value="HCHO-activating_enzyme_sf"/>
</dbReference>
<accession>A0A7C4BDM8</accession>
<gene>
    <name evidence="8" type="primary">fae</name>
    <name evidence="8" type="ORF">ENV14_05675</name>
</gene>
<evidence type="ECO:0000259" key="7">
    <source>
        <dbReference type="Pfam" id="PF08714"/>
    </source>
</evidence>
<dbReference type="InterPro" id="IPR014826">
    <property type="entry name" value="HCHO-activating_enzyme"/>
</dbReference>
<dbReference type="FunFam" id="3.30.230.60:FF:000001">
    <property type="entry name" value="5,6,7,8-tetrahydromethanopterin hydro-lyase"/>
    <property type="match status" value="1"/>
</dbReference>
<comment type="catalytic activity">
    <reaction evidence="2">
        <text>5,6,7,8-tetrahydromethanopterin + formaldehyde = 5,10-methylenetetrahydromethanopterin + H2O</text>
        <dbReference type="Rhea" id="RHEA:24678"/>
        <dbReference type="ChEBI" id="CHEBI:15377"/>
        <dbReference type="ChEBI" id="CHEBI:16842"/>
        <dbReference type="ChEBI" id="CHEBI:57818"/>
        <dbReference type="ChEBI" id="CHEBI:58103"/>
        <dbReference type="EC" id="4.2.1.147"/>
    </reaction>
</comment>
<dbReference type="EMBL" id="DTFF01000047">
    <property type="protein sequence ID" value="HGI87857.1"/>
    <property type="molecule type" value="Genomic_DNA"/>
</dbReference>
<evidence type="ECO:0000256" key="6">
    <source>
        <dbReference type="ARBA" id="ARBA00072885"/>
    </source>
</evidence>
<protein>
    <recommendedName>
        <fullName evidence="6">5,6,7,8-tetrahydromethanopterin hydro-lyase</fullName>
        <ecNumber evidence="5">4.2.1.147</ecNumber>
    </recommendedName>
</protein>
<evidence type="ECO:0000256" key="4">
    <source>
        <dbReference type="ARBA" id="ARBA00061519"/>
    </source>
</evidence>
<evidence type="ECO:0000256" key="2">
    <source>
        <dbReference type="ARBA" id="ARBA00052457"/>
    </source>
</evidence>
<sequence length="171" mass="18527">MTKIGMRFGEALVGEEPEIAHIDLIIGDKDGPAGIGFAFGLAHQTYGHTKLFAVLTPNLLVKPVTLIVPKVTIKNLVQAGLIFGPAQYAVAKAVADSVAEGVIPKDVVEDVVIICGVFIHPAAKDPDKVFKYNYEATKLAIKRAMSGEPNIEEILSKKDVVEHPLYKPKKW</sequence>
<dbReference type="EC" id="4.2.1.147" evidence="5"/>
<dbReference type="AlphaFoldDB" id="A0A7C4BDM8"/>
<dbReference type="GO" id="GO:0016840">
    <property type="term" value="F:carbon-nitrogen lyase activity"/>
    <property type="evidence" value="ECO:0007669"/>
    <property type="project" value="InterPro"/>
</dbReference>
<keyword evidence="1" id="KW-0456">Lyase</keyword>
<dbReference type="InterPro" id="IPR020568">
    <property type="entry name" value="Ribosomal_Su5_D2-typ_SF"/>
</dbReference>
<evidence type="ECO:0000256" key="5">
    <source>
        <dbReference type="ARBA" id="ARBA00067042"/>
    </source>
</evidence>
<comment type="similarity">
    <text evidence="4">Belongs to the formaldehyde-activating enzyme family.</text>
</comment>
<comment type="function">
    <text evidence="3">Catalyzes the condensation of formaldehyde with tetrahydromethanopterin (H(4)MPT) to 5,10-methylenetetrahydromethanopterin.</text>
</comment>
<feature type="domain" description="Formaldehyde-activating enzyme" evidence="7">
    <location>
        <begin position="8"/>
        <end position="165"/>
    </location>
</feature>
<reference evidence="8" key="1">
    <citation type="journal article" date="2020" name="mSystems">
        <title>Genome- and Community-Level Interaction Insights into Carbon Utilization and Element Cycling Functions of Hydrothermarchaeota in Hydrothermal Sediment.</title>
        <authorList>
            <person name="Zhou Z."/>
            <person name="Liu Y."/>
            <person name="Xu W."/>
            <person name="Pan J."/>
            <person name="Luo Z.H."/>
            <person name="Li M."/>
        </authorList>
    </citation>
    <scope>NUCLEOTIDE SEQUENCE [LARGE SCALE GENOMIC DNA]</scope>
    <source>
        <strain evidence="8">SpSt-732</strain>
    </source>
</reference>
<evidence type="ECO:0000256" key="3">
    <source>
        <dbReference type="ARBA" id="ARBA00056998"/>
    </source>
</evidence>
<dbReference type="SUPFAM" id="SSF54211">
    <property type="entry name" value="Ribosomal protein S5 domain 2-like"/>
    <property type="match status" value="1"/>
</dbReference>
<dbReference type="Pfam" id="PF08714">
    <property type="entry name" value="Fae"/>
    <property type="match status" value="1"/>
</dbReference>
<comment type="caution">
    <text evidence="8">The sequence shown here is derived from an EMBL/GenBank/DDBJ whole genome shotgun (WGS) entry which is preliminary data.</text>
</comment>
<dbReference type="NCBIfam" id="TIGR03126">
    <property type="entry name" value="one_C_fae"/>
    <property type="match status" value="1"/>
</dbReference>
<evidence type="ECO:0000256" key="1">
    <source>
        <dbReference type="ARBA" id="ARBA00023239"/>
    </source>
</evidence>